<organism evidence="1 2">
    <name type="scientific">Catharanthus roseus</name>
    <name type="common">Madagascar periwinkle</name>
    <name type="synonym">Vinca rosea</name>
    <dbReference type="NCBI Taxonomy" id="4058"/>
    <lineage>
        <taxon>Eukaryota</taxon>
        <taxon>Viridiplantae</taxon>
        <taxon>Streptophyta</taxon>
        <taxon>Embryophyta</taxon>
        <taxon>Tracheophyta</taxon>
        <taxon>Spermatophyta</taxon>
        <taxon>Magnoliopsida</taxon>
        <taxon>eudicotyledons</taxon>
        <taxon>Gunneridae</taxon>
        <taxon>Pentapetalae</taxon>
        <taxon>asterids</taxon>
        <taxon>lamiids</taxon>
        <taxon>Gentianales</taxon>
        <taxon>Apocynaceae</taxon>
        <taxon>Rauvolfioideae</taxon>
        <taxon>Vinceae</taxon>
        <taxon>Catharanthinae</taxon>
        <taxon>Catharanthus</taxon>
    </lineage>
</organism>
<name>A0ACC0BIC3_CATRO</name>
<protein>
    <submittedName>
        <fullName evidence="1">Uncharacterized protein</fullName>
    </submittedName>
</protein>
<dbReference type="Proteomes" id="UP001060085">
    <property type="component" value="Linkage Group LG03"/>
</dbReference>
<gene>
    <name evidence="1" type="ORF">M9H77_12741</name>
</gene>
<reference evidence="2" key="1">
    <citation type="journal article" date="2023" name="Nat. Plants">
        <title>Single-cell RNA sequencing provides a high-resolution roadmap for understanding the multicellular compartmentation of specialized metabolism.</title>
        <authorList>
            <person name="Sun S."/>
            <person name="Shen X."/>
            <person name="Li Y."/>
            <person name="Li Y."/>
            <person name="Wang S."/>
            <person name="Li R."/>
            <person name="Zhang H."/>
            <person name="Shen G."/>
            <person name="Guo B."/>
            <person name="Wei J."/>
            <person name="Xu J."/>
            <person name="St-Pierre B."/>
            <person name="Chen S."/>
            <person name="Sun C."/>
        </authorList>
    </citation>
    <scope>NUCLEOTIDE SEQUENCE [LARGE SCALE GENOMIC DNA]</scope>
</reference>
<dbReference type="EMBL" id="CM044703">
    <property type="protein sequence ID" value="KAI5672377.1"/>
    <property type="molecule type" value="Genomic_DNA"/>
</dbReference>
<comment type="caution">
    <text evidence="1">The sequence shown here is derived from an EMBL/GenBank/DDBJ whole genome shotgun (WGS) entry which is preliminary data.</text>
</comment>
<sequence>MAHYLLKSRNAMPNLKPKVGFLYKLCRSSCNAPFTHHPTLQSRSHKIPVAFQEKRPTIFASWRSESVEAQKEIAPLQNVDECQVLNHPGGKIRFTSNLDFLPESREDRIYCYRVLDYNGKVISGNFSQITEEVAVKMYSDMATLQSMDTTFYEAQRQGRMSFYVTTTGEEAINIASAAALQMDDLVFPQYREPGVLLWRGFTLQEFANQCFGNKDDNGKGRQMPAHYGSKKHNYFTVASTVATQISHAVGAAYSLKMDQLNACTITYFGDGGTSTGDFHAALNFAAVLEAPVIFLCRNNGWAISTPLTDQFRSDGIAARGQAYGIRSIRVDGNDALAIYSAVCAARQTAISEKRPILIEALTYRAGHHSTSDDSTKYRPADEIERWKMEQNPVTRFRMWLEREGWWSSESERELRSRLRKQVLHALQVAEKAEKPSVGEIFTDVYYAPPSNLYEQEKSLRQTIKRYPQDYPQDVPF</sequence>
<keyword evidence="2" id="KW-1185">Reference proteome</keyword>
<evidence type="ECO:0000313" key="1">
    <source>
        <dbReference type="EMBL" id="KAI5672377.1"/>
    </source>
</evidence>
<evidence type="ECO:0000313" key="2">
    <source>
        <dbReference type="Proteomes" id="UP001060085"/>
    </source>
</evidence>
<proteinExistence type="predicted"/>
<accession>A0ACC0BIC3</accession>